<gene>
    <name evidence="2" type="ORF">DES53_1011009</name>
</gene>
<evidence type="ECO:0000313" key="2">
    <source>
        <dbReference type="EMBL" id="RBP48208.1"/>
    </source>
</evidence>
<name>A0A366HY13_9BACT</name>
<feature type="region of interest" description="Disordered" evidence="1">
    <location>
        <begin position="245"/>
        <end position="268"/>
    </location>
</feature>
<comment type="caution">
    <text evidence="2">The sequence shown here is derived from an EMBL/GenBank/DDBJ whole genome shotgun (WGS) entry which is preliminary data.</text>
</comment>
<reference evidence="2 3" key="1">
    <citation type="submission" date="2018-06" db="EMBL/GenBank/DDBJ databases">
        <title>Genomic Encyclopedia of Type Strains, Phase IV (KMG-IV): sequencing the most valuable type-strain genomes for metagenomic binning, comparative biology and taxonomic classification.</title>
        <authorList>
            <person name="Goeker M."/>
        </authorList>
    </citation>
    <scope>NUCLEOTIDE SEQUENCE [LARGE SCALE GENOMIC DNA]</scope>
    <source>
        <strain evidence="2 3">DSM 25532</strain>
    </source>
</reference>
<protein>
    <recommendedName>
        <fullName evidence="4">Tetratricopeptide repeat protein</fullName>
    </recommendedName>
</protein>
<evidence type="ECO:0000313" key="3">
    <source>
        <dbReference type="Proteomes" id="UP000253426"/>
    </source>
</evidence>
<proteinExistence type="predicted"/>
<dbReference type="EMBL" id="QNRR01000001">
    <property type="protein sequence ID" value="RBP48208.1"/>
    <property type="molecule type" value="Genomic_DNA"/>
</dbReference>
<feature type="compositionally biased region" description="Low complexity" evidence="1">
    <location>
        <begin position="248"/>
        <end position="259"/>
    </location>
</feature>
<dbReference type="AlphaFoldDB" id="A0A366HY13"/>
<dbReference type="Proteomes" id="UP000253426">
    <property type="component" value="Unassembled WGS sequence"/>
</dbReference>
<dbReference type="RefSeq" id="WP_113957079.1">
    <property type="nucleotide sequence ID" value="NZ_QNRR01000001.1"/>
</dbReference>
<sequence>MNKRVLGVLLFLAFGLARLPLDHAMTMNLREKGLKEAPPTVSWQEDFGQMFLATLGGLRSLVASVGFLEAYSAWERNDWGAVDNRMTLVTRMQPYEPTYWDEASWHMAYNAASYFKRDKSLRAAIQNKLFKDHVQRGLEILNEGLRYLPENRRLLEALGYIYKDRQPDPERAATAFIEAHKNGSLDFIERLGAYELVKVGDRASSAQAYEILKRYYDRGPPFTKMESIQRDLRILENRLNIPADKRIPAAPAPASTTSPRPMLRNTNP</sequence>
<evidence type="ECO:0000256" key="1">
    <source>
        <dbReference type="SAM" id="MobiDB-lite"/>
    </source>
</evidence>
<keyword evidence="3" id="KW-1185">Reference proteome</keyword>
<organism evidence="2 3">
    <name type="scientific">Roseimicrobium gellanilyticum</name>
    <dbReference type="NCBI Taxonomy" id="748857"/>
    <lineage>
        <taxon>Bacteria</taxon>
        <taxon>Pseudomonadati</taxon>
        <taxon>Verrucomicrobiota</taxon>
        <taxon>Verrucomicrobiia</taxon>
        <taxon>Verrucomicrobiales</taxon>
        <taxon>Verrucomicrobiaceae</taxon>
        <taxon>Roseimicrobium</taxon>
    </lineage>
</organism>
<dbReference type="OrthoDB" id="187003at2"/>
<accession>A0A366HY13</accession>
<evidence type="ECO:0008006" key="4">
    <source>
        <dbReference type="Google" id="ProtNLM"/>
    </source>
</evidence>